<organism evidence="2 3">
    <name type="scientific">Rotaria magnacalcarata</name>
    <dbReference type="NCBI Taxonomy" id="392030"/>
    <lineage>
        <taxon>Eukaryota</taxon>
        <taxon>Metazoa</taxon>
        <taxon>Spiralia</taxon>
        <taxon>Gnathifera</taxon>
        <taxon>Rotifera</taxon>
        <taxon>Eurotatoria</taxon>
        <taxon>Bdelloidea</taxon>
        <taxon>Philodinida</taxon>
        <taxon>Philodinidae</taxon>
        <taxon>Rotaria</taxon>
    </lineage>
</organism>
<protein>
    <submittedName>
        <fullName evidence="2">Uncharacterized protein</fullName>
    </submittedName>
</protein>
<feature type="compositionally biased region" description="Low complexity" evidence="1">
    <location>
        <begin position="45"/>
        <end position="66"/>
    </location>
</feature>
<feature type="compositionally biased region" description="Basic residues" evidence="1">
    <location>
        <begin position="149"/>
        <end position="160"/>
    </location>
</feature>
<evidence type="ECO:0000256" key="1">
    <source>
        <dbReference type="SAM" id="MobiDB-lite"/>
    </source>
</evidence>
<evidence type="ECO:0000313" key="2">
    <source>
        <dbReference type="EMBL" id="CAF5219763.1"/>
    </source>
</evidence>
<sequence length="216" mass="24702">PNDTVAATNGIKQTRRRLGQNLKSSSTTTKRLRTPRSIIKSSRVLTTTEQQQQLQQQQQQDSTTSQNPLPDLSSAPIYDTQQWTTHLDSDTSVNHLYEQDLYSTSVNTPLANNNSISGIQSTYLFDDIATNYVSNTSSNPTNASDYSYHHHHHQPQHFHHQQPQTLYQHHHGSNYDISSNNGYYHQQPVLNEHHLLPMDAYHTNNGLSYPLQQQQQ</sequence>
<dbReference type="Proteomes" id="UP000681720">
    <property type="component" value="Unassembled WGS sequence"/>
</dbReference>
<feature type="region of interest" description="Disordered" evidence="1">
    <location>
        <begin position="19"/>
        <end position="76"/>
    </location>
</feature>
<name>A0A8S3JSQ4_9BILA</name>
<gene>
    <name evidence="2" type="ORF">GIL414_LOCUS83660</name>
</gene>
<feature type="non-terminal residue" evidence="2">
    <location>
        <position position="1"/>
    </location>
</feature>
<proteinExistence type="predicted"/>
<evidence type="ECO:0000313" key="3">
    <source>
        <dbReference type="Proteomes" id="UP000681720"/>
    </source>
</evidence>
<feature type="non-terminal residue" evidence="2">
    <location>
        <position position="216"/>
    </location>
</feature>
<feature type="region of interest" description="Disordered" evidence="1">
    <location>
        <begin position="140"/>
        <end position="184"/>
    </location>
</feature>
<dbReference type="EMBL" id="CAJOBJ010363747">
    <property type="protein sequence ID" value="CAF5219763.1"/>
    <property type="molecule type" value="Genomic_DNA"/>
</dbReference>
<comment type="caution">
    <text evidence="2">The sequence shown here is derived from an EMBL/GenBank/DDBJ whole genome shotgun (WGS) entry which is preliminary data.</text>
</comment>
<accession>A0A8S3JSQ4</accession>
<dbReference type="AlphaFoldDB" id="A0A8S3JSQ4"/>
<reference evidence="2" key="1">
    <citation type="submission" date="2021-02" db="EMBL/GenBank/DDBJ databases">
        <authorList>
            <person name="Nowell W R."/>
        </authorList>
    </citation>
    <scope>NUCLEOTIDE SEQUENCE</scope>
</reference>
<feature type="compositionally biased region" description="Polar residues" evidence="1">
    <location>
        <begin position="175"/>
        <end position="184"/>
    </location>
</feature>